<dbReference type="EMBL" id="QTSX02004608">
    <property type="protein sequence ID" value="KAJ9063873.1"/>
    <property type="molecule type" value="Genomic_DNA"/>
</dbReference>
<reference evidence="1" key="1">
    <citation type="submission" date="2022-04" db="EMBL/GenBank/DDBJ databases">
        <title>Genome of the entomopathogenic fungus Entomophthora muscae.</title>
        <authorList>
            <person name="Elya C."/>
            <person name="Lovett B.R."/>
            <person name="Lee E."/>
            <person name="Macias A.M."/>
            <person name="Hajek A.E."/>
            <person name="De Bivort B.L."/>
            <person name="Kasson M.T."/>
            <person name="De Fine Licht H.H."/>
            <person name="Stajich J.E."/>
        </authorList>
    </citation>
    <scope>NUCLEOTIDE SEQUENCE</scope>
    <source>
        <strain evidence="1">Berkeley</strain>
    </source>
</reference>
<sequence>MIPHCLFGLPCGLLHLHIGLLISGEALVKSLTCNELDLHTTDYTSLAPLLEEIPVSSPVNLESDDLMPLQGPVMSVPVPTCTTWLLTSLVLMVLNVYFPQLSPVSSLWSPLRAAVPGSITEKGKNSSSVEEQTDENPQEKIQQESQPLKC</sequence>
<gene>
    <name evidence="1" type="ORF">DSO57_1036377</name>
</gene>
<accession>A0ACC2SNF1</accession>
<comment type="caution">
    <text evidence="1">The sequence shown here is derived from an EMBL/GenBank/DDBJ whole genome shotgun (WGS) entry which is preliminary data.</text>
</comment>
<evidence type="ECO:0000313" key="2">
    <source>
        <dbReference type="Proteomes" id="UP001165960"/>
    </source>
</evidence>
<evidence type="ECO:0000313" key="1">
    <source>
        <dbReference type="EMBL" id="KAJ9063873.1"/>
    </source>
</evidence>
<name>A0ACC2SNF1_9FUNG</name>
<dbReference type="Proteomes" id="UP001165960">
    <property type="component" value="Unassembled WGS sequence"/>
</dbReference>
<protein>
    <submittedName>
        <fullName evidence="1">Uncharacterized protein</fullName>
    </submittedName>
</protein>
<proteinExistence type="predicted"/>
<organism evidence="1 2">
    <name type="scientific">Entomophthora muscae</name>
    <dbReference type="NCBI Taxonomy" id="34485"/>
    <lineage>
        <taxon>Eukaryota</taxon>
        <taxon>Fungi</taxon>
        <taxon>Fungi incertae sedis</taxon>
        <taxon>Zoopagomycota</taxon>
        <taxon>Entomophthoromycotina</taxon>
        <taxon>Entomophthoromycetes</taxon>
        <taxon>Entomophthorales</taxon>
        <taxon>Entomophthoraceae</taxon>
        <taxon>Entomophthora</taxon>
    </lineage>
</organism>
<keyword evidence="2" id="KW-1185">Reference proteome</keyword>